<accession>A0AC34QV72</accession>
<organism evidence="1 2">
    <name type="scientific">Panagrolaimus sp. JU765</name>
    <dbReference type="NCBI Taxonomy" id="591449"/>
    <lineage>
        <taxon>Eukaryota</taxon>
        <taxon>Metazoa</taxon>
        <taxon>Ecdysozoa</taxon>
        <taxon>Nematoda</taxon>
        <taxon>Chromadorea</taxon>
        <taxon>Rhabditida</taxon>
        <taxon>Tylenchina</taxon>
        <taxon>Panagrolaimomorpha</taxon>
        <taxon>Panagrolaimoidea</taxon>
        <taxon>Panagrolaimidae</taxon>
        <taxon>Panagrolaimus</taxon>
    </lineage>
</organism>
<proteinExistence type="predicted"/>
<sequence>MKRSTRIRSGYHEHEEIPTKKHIPAEELQDEIVFEPEDDELDPNNHDLQKANVRRIKIVRDPNFGYKPRVVPPWATRIRNRYLEQTEYFMSRIESEISGDDAGYAHAELDPNGSGIIITDIKRDLDQEEQDNMIKAELIQKPKRGRPRKSRNTADVVQITEGEEIADAEQVVMSESVENPLYTYAVVDGEVQDTIVVDDDNQEDAPIRYDIYQQQLYPEDVTSMYLVGGELVKNHWDSNEEIQNFFLANPHLNYPVDVRELAALAKNASPEVNYQLITGLGAMISCLKKEIGSMKSEMVGLREIVSSKQDMGNTKRRFSTMNDVRHPWKIQAMPPLREVDLVHTARTIDYTRGAKKQLSNKDGITRFVKTCLELLIPEQLAKHYTVRDRSHRKNGLKDIGDHAKEQITGCVLDLLGLYDIDELDDEGRVDRAYFTNIVSHAMRMALIDLRRTEPRRILGSNSNISATENSFFA</sequence>
<name>A0AC34QV72_9BILA</name>
<reference evidence="2" key="1">
    <citation type="submission" date="2022-11" db="UniProtKB">
        <authorList>
            <consortium name="WormBaseParasite"/>
        </authorList>
    </citation>
    <scope>IDENTIFICATION</scope>
</reference>
<protein>
    <submittedName>
        <fullName evidence="2">Uncharacterized protein</fullName>
    </submittedName>
</protein>
<evidence type="ECO:0000313" key="2">
    <source>
        <dbReference type="WBParaSite" id="JU765_v2.g19699.t1"/>
    </source>
</evidence>
<evidence type="ECO:0000313" key="1">
    <source>
        <dbReference type="Proteomes" id="UP000887576"/>
    </source>
</evidence>
<dbReference type="Proteomes" id="UP000887576">
    <property type="component" value="Unplaced"/>
</dbReference>
<dbReference type="WBParaSite" id="JU765_v2.g19699.t1">
    <property type="protein sequence ID" value="JU765_v2.g19699.t1"/>
    <property type="gene ID" value="JU765_v2.g19699"/>
</dbReference>